<feature type="transmembrane region" description="Helical" evidence="2">
    <location>
        <begin position="20"/>
        <end position="40"/>
    </location>
</feature>
<dbReference type="EMBL" id="JBBKZV010000001">
    <property type="protein sequence ID" value="MEJ8820850.1"/>
    <property type="molecule type" value="Genomic_DNA"/>
</dbReference>
<organism evidence="3 4">
    <name type="scientific">Variovorax humicola</name>
    <dbReference type="NCBI Taxonomy" id="1769758"/>
    <lineage>
        <taxon>Bacteria</taxon>
        <taxon>Pseudomonadati</taxon>
        <taxon>Pseudomonadota</taxon>
        <taxon>Betaproteobacteria</taxon>
        <taxon>Burkholderiales</taxon>
        <taxon>Comamonadaceae</taxon>
        <taxon>Variovorax</taxon>
    </lineage>
</organism>
<gene>
    <name evidence="3" type="ORF">WKW80_02220</name>
</gene>
<keyword evidence="2" id="KW-1133">Transmembrane helix</keyword>
<evidence type="ECO:0000256" key="2">
    <source>
        <dbReference type="SAM" id="Phobius"/>
    </source>
</evidence>
<dbReference type="RefSeq" id="WP_340361882.1">
    <property type="nucleotide sequence ID" value="NZ_JBBKZV010000001.1"/>
</dbReference>
<reference evidence="3 4" key="1">
    <citation type="submission" date="2024-03" db="EMBL/GenBank/DDBJ databases">
        <title>Novel species of the genus Variovorax.</title>
        <authorList>
            <person name="Liu Q."/>
            <person name="Xin Y.-H."/>
        </authorList>
    </citation>
    <scope>NUCLEOTIDE SEQUENCE [LARGE SCALE GENOMIC DNA]</scope>
    <source>
        <strain evidence="3 4">KACC 18501</strain>
    </source>
</reference>
<evidence type="ECO:0000256" key="1">
    <source>
        <dbReference type="SAM" id="MobiDB-lite"/>
    </source>
</evidence>
<keyword evidence="2" id="KW-0812">Transmembrane</keyword>
<feature type="transmembrane region" description="Helical" evidence="2">
    <location>
        <begin position="46"/>
        <end position="65"/>
    </location>
</feature>
<comment type="caution">
    <text evidence="3">The sequence shown here is derived from an EMBL/GenBank/DDBJ whole genome shotgun (WGS) entry which is preliminary data.</text>
</comment>
<sequence length="163" mass="17657">MHSAPSVSYPVGRSRDAGRLLMAVWTAGACCAGVVCWQIGVDGWRGAALVCCVLSAALAGGVQHWRQNPGELRFNGRDWQMSGAATLSEARLWPALDLQSLMLVRLAAPKQCTRWQWLERRSAPDQWLNLRRAVYSRAPSPDPDGPAAAPQPSARQGASQDPP</sequence>
<feature type="compositionally biased region" description="Low complexity" evidence="1">
    <location>
        <begin position="145"/>
        <end position="154"/>
    </location>
</feature>
<accession>A0ABU8VSV7</accession>
<proteinExistence type="predicted"/>
<name>A0ABU8VSV7_9BURK</name>
<feature type="region of interest" description="Disordered" evidence="1">
    <location>
        <begin position="134"/>
        <end position="163"/>
    </location>
</feature>
<keyword evidence="4" id="KW-1185">Reference proteome</keyword>
<evidence type="ECO:0008006" key="5">
    <source>
        <dbReference type="Google" id="ProtNLM"/>
    </source>
</evidence>
<protein>
    <recommendedName>
        <fullName evidence="5">Toxin CptA</fullName>
    </recommendedName>
</protein>
<evidence type="ECO:0000313" key="4">
    <source>
        <dbReference type="Proteomes" id="UP001363010"/>
    </source>
</evidence>
<dbReference type="Proteomes" id="UP001363010">
    <property type="component" value="Unassembled WGS sequence"/>
</dbReference>
<evidence type="ECO:0000313" key="3">
    <source>
        <dbReference type="EMBL" id="MEJ8820850.1"/>
    </source>
</evidence>
<keyword evidence="2" id="KW-0472">Membrane</keyword>